<evidence type="ECO:0000256" key="1">
    <source>
        <dbReference type="SAM" id="MobiDB-lite"/>
    </source>
</evidence>
<accession>L1J203</accession>
<dbReference type="GeneID" id="17299127"/>
<protein>
    <submittedName>
        <fullName evidence="2 3">Uncharacterized protein</fullName>
    </submittedName>
</protein>
<gene>
    <name evidence="2" type="ORF">GUITHDRAFT_111525</name>
</gene>
<reference evidence="3" key="3">
    <citation type="submission" date="2016-03" db="UniProtKB">
        <authorList>
            <consortium name="EnsemblProtists"/>
        </authorList>
    </citation>
    <scope>IDENTIFICATION</scope>
</reference>
<evidence type="ECO:0000313" key="2">
    <source>
        <dbReference type="EMBL" id="EKX42551.1"/>
    </source>
</evidence>
<dbReference type="HOGENOM" id="CLU_1771624_0_0_1"/>
<feature type="region of interest" description="Disordered" evidence="1">
    <location>
        <begin position="58"/>
        <end position="147"/>
    </location>
</feature>
<evidence type="ECO:0000313" key="3">
    <source>
        <dbReference type="EnsemblProtists" id="EKX42551"/>
    </source>
</evidence>
<dbReference type="RefSeq" id="XP_005829531.1">
    <property type="nucleotide sequence ID" value="XM_005829474.1"/>
</dbReference>
<dbReference type="PaxDb" id="55529-EKX42551"/>
<dbReference type="Proteomes" id="UP000011087">
    <property type="component" value="Unassembled WGS sequence"/>
</dbReference>
<reference evidence="2 4" key="1">
    <citation type="journal article" date="2012" name="Nature">
        <title>Algal genomes reveal evolutionary mosaicism and the fate of nucleomorphs.</title>
        <authorList>
            <consortium name="DOE Joint Genome Institute"/>
            <person name="Curtis B.A."/>
            <person name="Tanifuji G."/>
            <person name="Burki F."/>
            <person name="Gruber A."/>
            <person name="Irimia M."/>
            <person name="Maruyama S."/>
            <person name="Arias M.C."/>
            <person name="Ball S.G."/>
            <person name="Gile G.H."/>
            <person name="Hirakawa Y."/>
            <person name="Hopkins J.F."/>
            <person name="Kuo A."/>
            <person name="Rensing S.A."/>
            <person name="Schmutz J."/>
            <person name="Symeonidi A."/>
            <person name="Elias M."/>
            <person name="Eveleigh R.J."/>
            <person name="Herman E.K."/>
            <person name="Klute M.J."/>
            <person name="Nakayama T."/>
            <person name="Obornik M."/>
            <person name="Reyes-Prieto A."/>
            <person name="Armbrust E.V."/>
            <person name="Aves S.J."/>
            <person name="Beiko R.G."/>
            <person name="Coutinho P."/>
            <person name="Dacks J.B."/>
            <person name="Durnford D.G."/>
            <person name="Fast N.M."/>
            <person name="Green B.R."/>
            <person name="Grisdale C.J."/>
            <person name="Hempel F."/>
            <person name="Henrissat B."/>
            <person name="Hoppner M.P."/>
            <person name="Ishida K."/>
            <person name="Kim E."/>
            <person name="Koreny L."/>
            <person name="Kroth P.G."/>
            <person name="Liu Y."/>
            <person name="Malik S.B."/>
            <person name="Maier U.G."/>
            <person name="McRose D."/>
            <person name="Mock T."/>
            <person name="Neilson J.A."/>
            <person name="Onodera N.T."/>
            <person name="Poole A.M."/>
            <person name="Pritham E.J."/>
            <person name="Richards T.A."/>
            <person name="Rocap G."/>
            <person name="Roy S.W."/>
            <person name="Sarai C."/>
            <person name="Schaack S."/>
            <person name="Shirato S."/>
            <person name="Slamovits C.H."/>
            <person name="Spencer D.F."/>
            <person name="Suzuki S."/>
            <person name="Worden A.Z."/>
            <person name="Zauner S."/>
            <person name="Barry K."/>
            <person name="Bell C."/>
            <person name="Bharti A.K."/>
            <person name="Crow J.A."/>
            <person name="Grimwood J."/>
            <person name="Kramer R."/>
            <person name="Lindquist E."/>
            <person name="Lucas S."/>
            <person name="Salamov A."/>
            <person name="McFadden G.I."/>
            <person name="Lane C.E."/>
            <person name="Keeling P.J."/>
            <person name="Gray M.W."/>
            <person name="Grigoriev I.V."/>
            <person name="Archibald J.M."/>
        </authorList>
    </citation>
    <scope>NUCLEOTIDE SEQUENCE</scope>
    <source>
        <strain evidence="2 4">CCMP2712</strain>
    </source>
</reference>
<name>L1J203_GUITC</name>
<keyword evidence="4" id="KW-1185">Reference proteome</keyword>
<dbReference type="EMBL" id="JH993016">
    <property type="protein sequence ID" value="EKX42551.1"/>
    <property type="molecule type" value="Genomic_DNA"/>
</dbReference>
<dbReference type="KEGG" id="gtt:GUITHDRAFT_111525"/>
<sequence>MLLAPQDELNSYSSNAITSEPVKCMRGTCAVLGMCMCGMKDRAKPTMPLKMQNSFRKLSVESAHPPELPAAPAVSARGANKSVEKAKSVQTETRDSKPAEVAASRPMEIAASKPMEVPTSRPVEAASPKPASPPETKPDFSMFDFSI</sequence>
<organism evidence="2">
    <name type="scientific">Guillardia theta (strain CCMP2712)</name>
    <name type="common">Cryptophyte</name>
    <dbReference type="NCBI Taxonomy" id="905079"/>
    <lineage>
        <taxon>Eukaryota</taxon>
        <taxon>Cryptophyceae</taxon>
        <taxon>Pyrenomonadales</taxon>
        <taxon>Geminigeraceae</taxon>
        <taxon>Guillardia</taxon>
    </lineage>
</organism>
<dbReference type="AlphaFoldDB" id="L1J203"/>
<feature type="compositionally biased region" description="Basic and acidic residues" evidence="1">
    <location>
        <begin position="82"/>
        <end position="98"/>
    </location>
</feature>
<proteinExistence type="predicted"/>
<dbReference type="EnsemblProtists" id="EKX42551">
    <property type="protein sequence ID" value="EKX42551"/>
    <property type="gene ID" value="GUITHDRAFT_111525"/>
</dbReference>
<evidence type="ECO:0000313" key="4">
    <source>
        <dbReference type="Proteomes" id="UP000011087"/>
    </source>
</evidence>
<reference evidence="4" key="2">
    <citation type="submission" date="2012-11" db="EMBL/GenBank/DDBJ databases">
        <authorList>
            <person name="Kuo A."/>
            <person name="Curtis B.A."/>
            <person name="Tanifuji G."/>
            <person name="Burki F."/>
            <person name="Gruber A."/>
            <person name="Irimia M."/>
            <person name="Maruyama S."/>
            <person name="Arias M.C."/>
            <person name="Ball S.G."/>
            <person name="Gile G.H."/>
            <person name="Hirakawa Y."/>
            <person name="Hopkins J.F."/>
            <person name="Rensing S.A."/>
            <person name="Schmutz J."/>
            <person name="Symeonidi A."/>
            <person name="Elias M."/>
            <person name="Eveleigh R.J."/>
            <person name="Herman E.K."/>
            <person name="Klute M.J."/>
            <person name="Nakayama T."/>
            <person name="Obornik M."/>
            <person name="Reyes-Prieto A."/>
            <person name="Armbrust E.V."/>
            <person name="Aves S.J."/>
            <person name="Beiko R.G."/>
            <person name="Coutinho P."/>
            <person name="Dacks J.B."/>
            <person name="Durnford D.G."/>
            <person name="Fast N.M."/>
            <person name="Green B.R."/>
            <person name="Grisdale C."/>
            <person name="Hempe F."/>
            <person name="Henrissat B."/>
            <person name="Hoppner M.P."/>
            <person name="Ishida K.-I."/>
            <person name="Kim E."/>
            <person name="Koreny L."/>
            <person name="Kroth P.G."/>
            <person name="Liu Y."/>
            <person name="Malik S.-B."/>
            <person name="Maier U.G."/>
            <person name="McRose D."/>
            <person name="Mock T."/>
            <person name="Neilson J.A."/>
            <person name="Onodera N.T."/>
            <person name="Poole A.M."/>
            <person name="Pritham E.J."/>
            <person name="Richards T.A."/>
            <person name="Rocap G."/>
            <person name="Roy S.W."/>
            <person name="Sarai C."/>
            <person name="Schaack S."/>
            <person name="Shirato S."/>
            <person name="Slamovits C.H."/>
            <person name="Spencer D.F."/>
            <person name="Suzuki S."/>
            <person name="Worden A.Z."/>
            <person name="Zauner S."/>
            <person name="Barry K."/>
            <person name="Bell C."/>
            <person name="Bharti A.K."/>
            <person name="Crow J.A."/>
            <person name="Grimwood J."/>
            <person name="Kramer R."/>
            <person name="Lindquist E."/>
            <person name="Lucas S."/>
            <person name="Salamov A."/>
            <person name="McFadden G.I."/>
            <person name="Lane C.E."/>
            <person name="Keeling P.J."/>
            <person name="Gray M.W."/>
            <person name="Grigoriev I.V."/>
            <person name="Archibald J.M."/>
        </authorList>
    </citation>
    <scope>NUCLEOTIDE SEQUENCE</scope>
    <source>
        <strain evidence="4">CCMP2712</strain>
    </source>
</reference>